<dbReference type="EMBL" id="WPIN01000015">
    <property type="protein sequence ID" value="MVM34266.1"/>
    <property type="molecule type" value="Genomic_DNA"/>
</dbReference>
<proteinExistence type="predicted"/>
<dbReference type="RefSeq" id="WP_157589093.1">
    <property type="nucleotide sequence ID" value="NZ_WPIN01000015.1"/>
</dbReference>
<reference evidence="1 2" key="1">
    <citation type="submission" date="2019-12" db="EMBL/GenBank/DDBJ databases">
        <title>Spirosoma sp. HMF4905 genome sequencing and assembly.</title>
        <authorList>
            <person name="Kang H."/>
            <person name="Cha I."/>
            <person name="Kim H."/>
            <person name="Joh K."/>
        </authorList>
    </citation>
    <scope>NUCLEOTIDE SEQUENCE [LARGE SCALE GENOMIC DNA]</scope>
    <source>
        <strain evidence="1 2">HMF4905</strain>
    </source>
</reference>
<organism evidence="1 2">
    <name type="scientific">Spirosoma arboris</name>
    <dbReference type="NCBI Taxonomy" id="2682092"/>
    <lineage>
        <taxon>Bacteria</taxon>
        <taxon>Pseudomonadati</taxon>
        <taxon>Bacteroidota</taxon>
        <taxon>Cytophagia</taxon>
        <taxon>Cytophagales</taxon>
        <taxon>Cytophagaceae</taxon>
        <taxon>Spirosoma</taxon>
    </lineage>
</organism>
<evidence type="ECO:0000313" key="2">
    <source>
        <dbReference type="Proteomes" id="UP000436006"/>
    </source>
</evidence>
<dbReference type="AlphaFoldDB" id="A0A7K1SL19"/>
<keyword evidence="2" id="KW-1185">Reference proteome</keyword>
<sequence length="117" mass="13222">MKSALMINQAELTLADIDTSDDTFELDHLIGKYGGGHCTSFEFNDDNYAHGSVRCLEYNIVTEVYTGNWENDEGTAVAETESYKERIYVPVHPEMTLDQIAQAIAKEIRDIPQNRFA</sequence>
<evidence type="ECO:0000313" key="1">
    <source>
        <dbReference type="EMBL" id="MVM34266.1"/>
    </source>
</evidence>
<dbReference type="Proteomes" id="UP000436006">
    <property type="component" value="Unassembled WGS sequence"/>
</dbReference>
<accession>A0A7K1SL19</accession>
<protein>
    <submittedName>
        <fullName evidence="1">Uncharacterized protein</fullName>
    </submittedName>
</protein>
<name>A0A7K1SL19_9BACT</name>
<gene>
    <name evidence="1" type="ORF">GO755_29820</name>
</gene>
<comment type="caution">
    <text evidence="1">The sequence shown here is derived from an EMBL/GenBank/DDBJ whole genome shotgun (WGS) entry which is preliminary data.</text>
</comment>